<feature type="domain" description="Nudix hydrolase" evidence="13">
    <location>
        <begin position="12"/>
        <end position="147"/>
    </location>
</feature>
<dbReference type="InterPro" id="IPR000086">
    <property type="entry name" value="NUDIX_hydrolase_dom"/>
</dbReference>
<keyword evidence="6" id="KW-0227">DNA damage</keyword>
<dbReference type="Pfam" id="PF00293">
    <property type="entry name" value="NUDIX"/>
    <property type="match status" value="1"/>
</dbReference>
<comment type="catalytic activity">
    <reaction evidence="10">
        <text>8-oxo-dGTP + H2O = 8-oxo-dGMP + diphosphate + H(+)</text>
        <dbReference type="Rhea" id="RHEA:31575"/>
        <dbReference type="ChEBI" id="CHEBI:15377"/>
        <dbReference type="ChEBI" id="CHEBI:15378"/>
        <dbReference type="ChEBI" id="CHEBI:33019"/>
        <dbReference type="ChEBI" id="CHEBI:63224"/>
        <dbReference type="ChEBI" id="CHEBI:77896"/>
        <dbReference type="EC" id="3.6.1.55"/>
    </reaction>
</comment>
<dbReference type="GO" id="GO:0044716">
    <property type="term" value="F:8-oxo-GDP phosphatase activity"/>
    <property type="evidence" value="ECO:0007669"/>
    <property type="project" value="TreeGrafter"/>
</dbReference>
<evidence type="ECO:0000259" key="13">
    <source>
        <dbReference type="PROSITE" id="PS51462"/>
    </source>
</evidence>
<proteinExistence type="inferred from homology"/>
<dbReference type="PROSITE" id="PS51462">
    <property type="entry name" value="NUDIX"/>
    <property type="match status" value="1"/>
</dbReference>
<comment type="caution">
    <text evidence="14">The sequence shown here is derived from an EMBL/GenBank/DDBJ whole genome shotgun (WGS) entry which is preliminary data.</text>
</comment>
<dbReference type="EMBL" id="AWQS01000006">
    <property type="protein sequence ID" value="EWT07694.1"/>
    <property type="molecule type" value="Genomic_DNA"/>
</dbReference>
<dbReference type="GO" id="GO:0008413">
    <property type="term" value="F:8-oxo-7,8-dihydroguanosine triphosphate pyrophosphatase activity"/>
    <property type="evidence" value="ECO:0007669"/>
    <property type="project" value="TreeGrafter"/>
</dbReference>
<dbReference type="GO" id="GO:0006260">
    <property type="term" value="P:DNA replication"/>
    <property type="evidence" value="ECO:0007669"/>
    <property type="project" value="UniProtKB-KW"/>
</dbReference>
<dbReference type="RefSeq" id="WP_051518053.1">
    <property type="nucleotide sequence ID" value="NZ_AWQS01000006.1"/>
</dbReference>
<dbReference type="InterPro" id="IPR015797">
    <property type="entry name" value="NUDIX_hydrolase-like_dom_sf"/>
</dbReference>
<dbReference type="PATRIC" id="fig|584657.3.peg.335"/>
<dbReference type="GO" id="GO:0006281">
    <property type="term" value="P:DNA repair"/>
    <property type="evidence" value="ECO:0007669"/>
    <property type="project" value="UniProtKB-KW"/>
</dbReference>
<sequence>MRTENPTHDPVSVRLVVGAALVDDLAAPTRLLAARRTEPVELAGGWELPGGKVDPGESPLVALHREIAEELGVGIVVGALVPGPLPGHTWPLGSRYEMIVWFAEVVEGEPEPLEDHDELRWLTRAGLHDVAWLPADLPIVDTIAARLRDDDTPRP</sequence>
<dbReference type="SUPFAM" id="SSF55811">
    <property type="entry name" value="Nudix"/>
    <property type="match status" value="1"/>
</dbReference>
<name>W9GUZ5_9MICO</name>
<evidence type="ECO:0000256" key="8">
    <source>
        <dbReference type="ARBA" id="ARBA00022842"/>
    </source>
</evidence>
<keyword evidence="8" id="KW-0460">Magnesium</keyword>
<keyword evidence="4" id="KW-0235">DNA replication</keyword>
<dbReference type="CDD" id="cd03425">
    <property type="entry name" value="NUDIX_MutT_NudA_like"/>
    <property type="match status" value="1"/>
</dbReference>
<evidence type="ECO:0000256" key="6">
    <source>
        <dbReference type="ARBA" id="ARBA00022763"/>
    </source>
</evidence>
<dbReference type="PANTHER" id="PTHR47707:SF1">
    <property type="entry name" value="NUDIX HYDROLASE FAMILY PROTEIN"/>
    <property type="match status" value="1"/>
</dbReference>
<evidence type="ECO:0000256" key="7">
    <source>
        <dbReference type="ARBA" id="ARBA00022801"/>
    </source>
</evidence>
<keyword evidence="5" id="KW-0479">Metal-binding</keyword>
<evidence type="ECO:0000256" key="10">
    <source>
        <dbReference type="ARBA" id="ARBA00035861"/>
    </source>
</evidence>
<dbReference type="OrthoDB" id="9804442at2"/>
<evidence type="ECO:0000256" key="1">
    <source>
        <dbReference type="ARBA" id="ARBA00001946"/>
    </source>
</evidence>
<evidence type="ECO:0000256" key="5">
    <source>
        <dbReference type="ARBA" id="ARBA00022723"/>
    </source>
</evidence>
<evidence type="ECO:0000313" key="15">
    <source>
        <dbReference type="Proteomes" id="UP000019494"/>
    </source>
</evidence>
<evidence type="ECO:0000313" key="14">
    <source>
        <dbReference type="EMBL" id="EWT07694.1"/>
    </source>
</evidence>
<evidence type="ECO:0000256" key="12">
    <source>
        <dbReference type="RuleBase" id="RU003476"/>
    </source>
</evidence>
<keyword evidence="15" id="KW-1185">Reference proteome</keyword>
<dbReference type="GO" id="GO:0046872">
    <property type="term" value="F:metal ion binding"/>
    <property type="evidence" value="ECO:0007669"/>
    <property type="project" value="UniProtKB-KW"/>
</dbReference>
<evidence type="ECO:0000256" key="2">
    <source>
        <dbReference type="ARBA" id="ARBA00005582"/>
    </source>
</evidence>
<evidence type="ECO:0000256" key="11">
    <source>
        <dbReference type="ARBA" id="ARBA00038905"/>
    </source>
</evidence>
<evidence type="ECO:0000256" key="9">
    <source>
        <dbReference type="ARBA" id="ARBA00023204"/>
    </source>
</evidence>
<dbReference type="Proteomes" id="UP000019494">
    <property type="component" value="Unassembled WGS sequence"/>
</dbReference>
<dbReference type="GO" id="GO:0044715">
    <property type="term" value="F:8-oxo-dGDP phosphatase activity"/>
    <property type="evidence" value="ECO:0007669"/>
    <property type="project" value="TreeGrafter"/>
</dbReference>
<dbReference type="PANTHER" id="PTHR47707">
    <property type="entry name" value="8-OXO-DGTP DIPHOSPHATASE"/>
    <property type="match status" value="1"/>
</dbReference>
<dbReference type="InterPro" id="IPR020084">
    <property type="entry name" value="NUDIX_hydrolase_CS"/>
</dbReference>
<dbReference type="Gene3D" id="3.90.79.10">
    <property type="entry name" value="Nucleoside Triphosphate Pyrophosphohydrolase"/>
    <property type="match status" value="1"/>
</dbReference>
<dbReference type="EC" id="3.6.1.55" evidence="11"/>
<keyword evidence="3" id="KW-0515">Mutator protein</keyword>
<organism evidence="14 15">
    <name type="scientific">Intrasporangium chromatireducens Q5-1</name>
    <dbReference type="NCBI Taxonomy" id="584657"/>
    <lineage>
        <taxon>Bacteria</taxon>
        <taxon>Bacillati</taxon>
        <taxon>Actinomycetota</taxon>
        <taxon>Actinomycetes</taxon>
        <taxon>Micrococcales</taxon>
        <taxon>Intrasporangiaceae</taxon>
        <taxon>Intrasporangium</taxon>
    </lineage>
</organism>
<gene>
    <name evidence="14" type="ORF">N864_01130</name>
</gene>
<comment type="cofactor">
    <cofactor evidence="1">
        <name>Mg(2+)</name>
        <dbReference type="ChEBI" id="CHEBI:18420"/>
    </cofactor>
</comment>
<dbReference type="InterPro" id="IPR047127">
    <property type="entry name" value="MutT-like"/>
</dbReference>
<evidence type="ECO:0000256" key="3">
    <source>
        <dbReference type="ARBA" id="ARBA00022457"/>
    </source>
</evidence>
<keyword evidence="9" id="KW-0234">DNA repair</keyword>
<dbReference type="InterPro" id="IPR020476">
    <property type="entry name" value="Nudix_hydrolase"/>
</dbReference>
<accession>W9GUZ5</accession>
<dbReference type="PROSITE" id="PS00893">
    <property type="entry name" value="NUDIX_BOX"/>
    <property type="match status" value="1"/>
</dbReference>
<reference evidence="15" key="1">
    <citation type="submission" date="2013-08" db="EMBL/GenBank/DDBJ databases">
        <title>Intrasporangium oryzae NRRL B-24470.</title>
        <authorList>
            <person name="Liu H."/>
            <person name="Wang G."/>
        </authorList>
    </citation>
    <scope>NUCLEOTIDE SEQUENCE [LARGE SCALE GENOMIC DNA]</scope>
    <source>
        <strain evidence="15">Q5-1</strain>
    </source>
</reference>
<dbReference type="AlphaFoldDB" id="W9GUZ5"/>
<dbReference type="GO" id="GO:0035539">
    <property type="term" value="F:8-oxo-7,8-dihydrodeoxyguanosine triphosphate pyrophosphatase activity"/>
    <property type="evidence" value="ECO:0007669"/>
    <property type="project" value="UniProtKB-EC"/>
</dbReference>
<comment type="similarity">
    <text evidence="2 12">Belongs to the Nudix hydrolase family.</text>
</comment>
<evidence type="ECO:0000256" key="4">
    <source>
        <dbReference type="ARBA" id="ARBA00022705"/>
    </source>
</evidence>
<keyword evidence="7 12" id="KW-0378">Hydrolase</keyword>
<dbReference type="PRINTS" id="PR00502">
    <property type="entry name" value="NUDIXFAMILY"/>
</dbReference>
<protein>
    <recommendedName>
        <fullName evidence="11">8-oxo-dGTP diphosphatase</fullName>
        <ecNumber evidence="11">3.6.1.55</ecNumber>
    </recommendedName>
</protein>